<keyword evidence="3" id="KW-1185">Reference proteome</keyword>
<protein>
    <submittedName>
        <fullName evidence="2">Uncharacterized protein</fullName>
    </submittedName>
</protein>
<evidence type="ECO:0000313" key="2">
    <source>
        <dbReference type="EMBL" id="TNN38695.1"/>
    </source>
</evidence>
<feature type="compositionally biased region" description="Polar residues" evidence="1">
    <location>
        <begin position="62"/>
        <end position="75"/>
    </location>
</feature>
<evidence type="ECO:0000256" key="1">
    <source>
        <dbReference type="SAM" id="MobiDB-lite"/>
    </source>
</evidence>
<feature type="region of interest" description="Disordered" evidence="1">
    <location>
        <begin position="55"/>
        <end position="75"/>
    </location>
</feature>
<dbReference type="AlphaFoldDB" id="A0A4Z2FCQ1"/>
<dbReference type="Proteomes" id="UP000314294">
    <property type="component" value="Unassembled WGS sequence"/>
</dbReference>
<feature type="compositionally biased region" description="Polar residues" evidence="1">
    <location>
        <begin position="10"/>
        <end position="24"/>
    </location>
</feature>
<proteinExistence type="predicted"/>
<gene>
    <name evidence="2" type="ORF">EYF80_051131</name>
</gene>
<comment type="caution">
    <text evidence="2">The sequence shown here is derived from an EMBL/GenBank/DDBJ whole genome shotgun (WGS) entry which is preliminary data.</text>
</comment>
<feature type="region of interest" description="Disordered" evidence="1">
    <location>
        <begin position="1"/>
        <end position="43"/>
    </location>
</feature>
<reference evidence="2 3" key="1">
    <citation type="submission" date="2019-03" db="EMBL/GenBank/DDBJ databases">
        <title>First draft genome of Liparis tanakae, snailfish: a comprehensive survey of snailfish specific genes.</title>
        <authorList>
            <person name="Kim W."/>
            <person name="Song I."/>
            <person name="Jeong J.-H."/>
            <person name="Kim D."/>
            <person name="Kim S."/>
            <person name="Ryu S."/>
            <person name="Song J.Y."/>
            <person name="Lee S.K."/>
        </authorList>
    </citation>
    <scope>NUCLEOTIDE SEQUENCE [LARGE SCALE GENOMIC DNA]</scope>
    <source>
        <tissue evidence="2">Muscle</tissue>
    </source>
</reference>
<dbReference type="EMBL" id="SRLO01001348">
    <property type="protein sequence ID" value="TNN38695.1"/>
    <property type="molecule type" value="Genomic_DNA"/>
</dbReference>
<evidence type="ECO:0000313" key="3">
    <source>
        <dbReference type="Proteomes" id="UP000314294"/>
    </source>
</evidence>
<name>A0A4Z2FCQ1_9TELE</name>
<sequence>MKSRGPKLISETQRAGSQLSNTEPPSLPPAPGFARMNNSRYRPTKVEKALGSLIFGRPPRNTMLSGGLSSQINVN</sequence>
<organism evidence="2 3">
    <name type="scientific">Liparis tanakae</name>
    <name type="common">Tanaka's snailfish</name>
    <dbReference type="NCBI Taxonomy" id="230148"/>
    <lineage>
        <taxon>Eukaryota</taxon>
        <taxon>Metazoa</taxon>
        <taxon>Chordata</taxon>
        <taxon>Craniata</taxon>
        <taxon>Vertebrata</taxon>
        <taxon>Euteleostomi</taxon>
        <taxon>Actinopterygii</taxon>
        <taxon>Neopterygii</taxon>
        <taxon>Teleostei</taxon>
        <taxon>Neoteleostei</taxon>
        <taxon>Acanthomorphata</taxon>
        <taxon>Eupercaria</taxon>
        <taxon>Perciformes</taxon>
        <taxon>Cottioidei</taxon>
        <taxon>Cottales</taxon>
        <taxon>Liparidae</taxon>
        <taxon>Liparis</taxon>
    </lineage>
</organism>
<accession>A0A4Z2FCQ1</accession>